<gene>
    <name evidence="1" type="ORF">C798_12995</name>
</gene>
<name>A0A6M3ZR94_9BURK</name>
<protein>
    <submittedName>
        <fullName evidence="1">Uncharacterized protein</fullName>
    </submittedName>
</protein>
<dbReference type="EMBL" id="CP008956">
    <property type="protein sequence ID" value="QJQ01117.1"/>
    <property type="molecule type" value="Genomic_DNA"/>
</dbReference>
<evidence type="ECO:0000313" key="2">
    <source>
        <dbReference type="Proteomes" id="UP000501648"/>
    </source>
</evidence>
<reference evidence="1 2" key="1">
    <citation type="journal article" date="2012" name="J. Bacteriol.">
        <title>Genome sequence of the pathogenic Herbaspirillum seropedicae strain Os34, isolated from rice roots.</title>
        <authorList>
            <person name="Ye W."/>
            <person name="Ye S."/>
            <person name="Liu J."/>
            <person name="Chang S."/>
            <person name="Chen M."/>
            <person name="Zhu B."/>
            <person name="Guo L."/>
            <person name="An Q."/>
        </authorList>
    </citation>
    <scope>NUCLEOTIDE SEQUENCE [LARGE SCALE GENOMIC DNA]</scope>
    <source>
        <strain evidence="1 2">Os34</strain>
    </source>
</reference>
<dbReference type="AlphaFoldDB" id="A0A6M3ZR94"/>
<proteinExistence type="predicted"/>
<dbReference type="Proteomes" id="UP000501648">
    <property type="component" value="Chromosome"/>
</dbReference>
<organism evidence="1 2">
    <name type="scientific">Herbaspirillum rubrisubalbicans Os34</name>
    <dbReference type="NCBI Taxonomy" id="1235827"/>
    <lineage>
        <taxon>Bacteria</taxon>
        <taxon>Pseudomonadati</taxon>
        <taxon>Pseudomonadota</taxon>
        <taxon>Betaproteobacteria</taxon>
        <taxon>Burkholderiales</taxon>
        <taxon>Oxalobacteraceae</taxon>
        <taxon>Herbaspirillum</taxon>
    </lineage>
</organism>
<evidence type="ECO:0000313" key="1">
    <source>
        <dbReference type="EMBL" id="QJQ01117.1"/>
    </source>
</evidence>
<accession>A0A6M3ZR94</accession>
<sequence length="124" mass="13986">MNWKALPGALMYEILSLPYKLEMLRQHLSAVGDNDFPPDFADFFWERQHGYACLARDVADLASRLRTNAGLPALAHSLGKWDRAKSIDERISALEHIRDSEPKPVTPFFPSIHDDPEKICAPGV</sequence>